<sequence>MEAELAAMQDMGYQIDWRNFFGFSVYGNGQTLINRHGYFLRNSQGNAYVPGKYNMKAVLVK</sequence>
<dbReference type="OrthoDB" id="1393129at2"/>
<accession>A0A1Y2S8Q5</accession>
<evidence type="ECO:0000313" key="2">
    <source>
        <dbReference type="EMBL" id="OTA16604.1"/>
    </source>
</evidence>
<keyword evidence="3" id="KW-1185">Reference proteome</keyword>
<protein>
    <submittedName>
        <fullName evidence="1">Uncharacterized protein</fullName>
    </submittedName>
</protein>
<evidence type="ECO:0000313" key="1">
    <source>
        <dbReference type="EMBL" id="OTA15041.1"/>
    </source>
</evidence>
<organism evidence="1 3">
    <name type="scientific">Xenorhabdus vietnamensis</name>
    <dbReference type="NCBI Taxonomy" id="351656"/>
    <lineage>
        <taxon>Bacteria</taxon>
        <taxon>Pseudomonadati</taxon>
        <taxon>Pseudomonadota</taxon>
        <taxon>Gammaproteobacteria</taxon>
        <taxon>Enterobacterales</taxon>
        <taxon>Morganellaceae</taxon>
        <taxon>Xenorhabdus</taxon>
    </lineage>
</organism>
<dbReference type="EMBL" id="MUBJ01000007">
    <property type="protein sequence ID" value="OTA16604.1"/>
    <property type="molecule type" value="Genomic_DNA"/>
</dbReference>
<gene>
    <name evidence="2" type="ORF">Xvie_01687</name>
    <name evidence="1" type="ORF">Xvie_03131</name>
</gene>
<dbReference type="AlphaFoldDB" id="A0A1Y2S8Q5"/>
<name>A0A1Y2S8Q5_9GAMM</name>
<comment type="caution">
    <text evidence="1">The sequence shown here is derived from an EMBL/GenBank/DDBJ whole genome shotgun (WGS) entry which is preliminary data.</text>
</comment>
<dbReference type="STRING" id="351656.Xvie_01687"/>
<dbReference type="RefSeq" id="WP_086108872.1">
    <property type="nucleotide sequence ID" value="NZ_CAWNGD010000063.1"/>
</dbReference>
<dbReference type="Proteomes" id="UP000194350">
    <property type="component" value="Unassembled WGS sequence"/>
</dbReference>
<proteinExistence type="predicted"/>
<dbReference type="EMBL" id="MUBJ01000020">
    <property type="protein sequence ID" value="OTA15041.1"/>
    <property type="molecule type" value="Genomic_DNA"/>
</dbReference>
<reference evidence="1 3" key="1">
    <citation type="submission" date="2016-10" db="EMBL/GenBank/DDBJ databases">
        <title>Systematic genetic and metabolomic analysis of Xenorhabdus and Photorhabdus spp., highlights the requirements for a dual symbiotic and pathogenic life style.</title>
        <authorList>
            <person name="Tobias N.J."/>
            <person name="Wolff H."/>
            <person name="Djahanschiri B."/>
            <person name="Pidot S.J."/>
            <person name="Stinear T.P."/>
            <person name="Ebersberger I."/>
            <person name="Bode H.B."/>
        </authorList>
    </citation>
    <scope>NUCLEOTIDE SEQUENCE [LARGE SCALE GENOMIC DNA]</scope>
    <source>
        <strain evidence="1 3">DSM 22392</strain>
    </source>
</reference>
<evidence type="ECO:0000313" key="3">
    <source>
        <dbReference type="Proteomes" id="UP000194350"/>
    </source>
</evidence>